<dbReference type="PROSITE" id="PS50013">
    <property type="entry name" value="CHROMO_2"/>
    <property type="match status" value="1"/>
</dbReference>
<dbReference type="CDD" id="cd18646">
    <property type="entry name" value="CD_Cbx7"/>
    <property type="match status" value="1"/>
</dbReference>
<evidence type="ECO:0000256" key="3">
    <source>
        <dbReference type="ARBA" id="ARBA00023015"/>
    </source>
</evidence>
<dbReference type="PANTHER" id="PTHR47277">
    <property type="entry name" value="CHROMOBOX PROTEIN HOMOLOG 7"/>
    <property type="match status" value="1"/>
</dbReference>
<name>A0A672Z2N1_9TELE</name>
<dbReference type="InterPro" id="IPR017984">
    <property type="entry name" value="Chromo_dom_subgr"/>
</dbReference>
<dbReference type="SUPFAM" id="SSF54160">
    <property type="entry name" value="Chromo domain-like"/>
    <property type="match status" value="1"/>
</dbReference>
<dbReference type="Ensembl" id="ENSSORT00005011822.1">
    <property type="protein sequence ID" value="ENSSORP00005011441.1"/>
    <property type="gene ID" value="ENSSORG00005006120.1"/>
</dbReference>
<dbReference type="PANTHER" id="PTHR47277:SF1">
    <property type="entry name" value="CHROMOBOX PROTEIN HOMOLOG 7"/>
    <property type="match status" value="1"/>
</dbReference>
<dbReference type="Pfam" id="PF17218">
    <property type="entry name" value="CBX7_C"/>
    <property type="match status" value="1"/>
</dbReference>
<keyword evidence="9" id="KW-1185">Reference proteome</keyword>
<dbReference type="SMART" id="SM00298">
    <property type="entry name" value="CHROMO"/>
    <property type="match status" value="1"/>
</dbReference>
<protein>
    <submittedName>
        <fullName evidence="8">Chromo domain-containing protein cec-1-like</fullName>
    </submittedName>
</protein>
<dbReference type="InterPro" id="IPR016197">
    <property type="entry name" value="Chromo-like_dom_sf"/>
</dbReference>
<dbReference type="InterPro" id="IPR023780">
    <property type="entry name" value="Chromo_domain"/>
</dbReference>
<keyword evidence="5" id="KW-0539">Nucleus</keyword>
<feature type="compositionally biased region" description="Basic residues" evidence="6">
    <location>
        <begin position="126"/>
        <end position="138"/>
    </location>
</feature>
<dbReference type="GO" id="GO:0000122">
    <property type="term" value="P:negative regulation of transcription by RNA polymerase II"/>
    <property type="evidence" value="ECO:0007669"/>
    <property type="project" value="TreeGrafter"/>
</dbReference>
<feature type="compositionally biased region" description="Acidic residues" evidence="6">
    <location>
        <begin position="307"/>
        <end position="316"/>
    </location>
</feature>
<dbReference type="InterPro" id="IPR043000">
    <property type="entry name" value="CBX7"/>
</dbReference>
<comment type="subcellular location">
    <subcellularLocation>
        <location evidence="1">Nucleus</location>
    </subcellularLocation>
</comment>
<reference evidence="8" key="2">
    <citation type="submission" date="2025-08" db="UniProtKB">
        <authorList>
            <consortium name="Ensembl"/>
        </authorList>
    </citation>
    <scope>IDENTIFICATION</scope>
</reference>
<dbReference type="InterPro" id="IPR000953">
    <property type="entry name" value="Chromo/chromo_shadow_dom"/>
</dbReference>
<evidence type="ECO:0000256" key="6">
    <source>
        <dbReference type="SAM" id="MobiDB-lite"/>
    </source>
</evidence>
<reference evidence="8" key="3">
    <citation type="submission" date="2025-09" db="UniProtKB">
        <authorList>
            <consortium name="Ensembl"/>
        </authorList>
    </citation>
    <scope>IDENTIFICATION</scope>
</reference>
<dbReference type="Proteomes" id="UP000472271">
    <property type="component" value="Chromosome 8"/>
</dbReference>
<evidence type="ECO:0000256" key="1">
    <source>
        <dbReference type="ARBA" id="ARBA00004123"/>
    </source>
</evidence>
<dbReference type="FunFam" id="2.40.50.40:FF:000006">
    <property type="entry name" value="Chromobox protein homolog 7"/>
    <property type="match status" value="1"/>
</dbReference>
<feature type="region of interest" description="Disordered" evidence="6">
    <location>
        <begin position="113"/>
        <end position="199"/>
    </location>
</feature>
<evidence type="ECO:0000313" key="8">
    <source>
        <dbReference type="Ensembl" id="ENSSORP00005011441.1"/>
    </source>
</evidence>
<feature type="compositionally biased region" description="Low complexity" evidence="6">
    <location>
        <begin position="245"/>
        <end position="256"/>
    </location>
</feature>
<feature type="compositionally biased region" description="Acidic residues" evidence="6">
    <location>
        <begin position="158"/>
        <end position="174"/>
    </location>
</feature>
<dbReference type="Gene3D" id="2.40.50.40">
    <property type="match status" value="1"/>
</dbReference>
<evidence type="ECO:0000313" key="9">
    <source>
        <dbReference type="Proteomes" id="UP000472271"/>
    </source>
</evidence>
<keyword evidence="3" id="KW-0805">Transcription regulation</keyword>
<dbReference type="GO" id="GO:0035102">
    <property type="term" value="C:PRC1 complex"/>
    <property type="evidence" value="ECO:0007669"/>
    <property type="project" value="InterPro"/>
</dbReference>
<accession>A0A672Z2N1</accession>
<dbReference type="InterPro" id="IPR033773">
    <property type="entry name" value="CBX7_C"/>
</dbReference>
<feature type="compositionally biased region" description="Polar residues" evidence="6">
    <location>
        <begin position="326"/>
        <end position="344"/>
    </location>
</feature>
<reference evidence="8" key="1">
    <citation type="submission" date="2019-06" db="EMBL/GenBank/DDBJ databases">
        <authorList>
            <consortium name="Wellcome Sanger Institute Data Sharing"/>
        </authorList>
    </citation>
    <scope>NUCLEOTIDE SEQUENCE [LARGE SCALE GENOMIC DNA]</scope>
</reference>
<keyword evidence="4" id="KW-0804">Transcription</keyword>
<feature type="compositionally biased region" description="Polar residues" evidence="6">
    <location>
        <begin position="289"/>
        <end position="306"/>
    </location>
</feature>
<dbReference type="InParanoid" id="A0A672Z2N1"/>
<dbReference type="PRINTS" id="PR00504">
    <property type="entry name" value="CHROMODOMAIN"/>
</dbReference>
<feature type="compositionally biased region" description="Basic and acidic residues" evidence="6">
    <location>
        <begin position="275"/>
        <end position="288"/>
    </location>
</feature>
<evidence type="ECO:0000259" key="7">
    <source>
        <dbReference type="PROSITE" id="PS50013"/>
    </source>
</evidence>
<organism evidence="8 9">
    <name type="scientific">Sphaeramia orbicularis</name>
    <name type="common">orbiculate cardinalfish</name>
    <dbReference type="NCBI Taxonomy" id="375764"/>
    <lineage>
        <taxon>Eukaryota</taxon>
        <taxon>Metazoa</taxon>
        <taxon>Chordata</taxon>
        <taxon>Craniata</taxon>
        <taxon>Vertebrata</taxon>
        <taxon>Euteleostomi</taxon>
        <taxon>Actinopterygii</taxon>
        <taxon>Neopterygii</taxon>
        <taxon>Teleostei</taxon>
        <taxon>Neoteleostei</taxon>
        <taxon>Acanthomorphata</taxon>
        <taxon>Gobiaria</taxon>
        <taxon>Kurtiformes</taxon>
        <taxon>Apogonoidei</taxon>
        <taxon>Apogonidae</taxon>
        <taxon>Apogoninae</taxon>
        <taxon>Sphaeramia</taxon>
    </lineage>
</organism>
<dbReference type="InterPro" id="IPR023779">
    <property type="entry name" value="Chromodomain_CS"/>
</dbReference>
<sequence>MELSSIGDQVFAVESITKKRVRKGNVEYLLKWQGWPQKYSTWEPEDNILDPRLVLAYEENQEKLRALAYRRKGLRPRRLVLRNIFAMDLRSANKISEKPPPRLRLSLTRSMSTDVDHGERGSMYHRQVRRKAKQRVSKRRPEGTSNKIIRPVRKKEEEEVMEEDWEGISEEEKQESECTTEDRCEGSLYGQSECSSPPLLERQDLEMELEERVDVKLTAASTDTRATPERQGGGTFETTNNKTLASDQSKDSSSAAPEAVTGDAVTAGDSSGVGRGEEGVEVEPEHLSECQSNKMTSVIVSVQGSSEAEDDDDDAAAEARGEEVSGDNQPVPTTTQHPGSQTAAGATENPRKVIVTEVTINSLTVTFKEATVAEGFFKGY</sequence>
<dbReference type="OrthoDB" id="1918685at2759"/>
<dbReference type="Pfam" id="PF00385">
    <property type="entry name" value="Chromo"/>
    <property type="match status" value="1"/>
</dbReference>
<evidence type="ECO:0000256" key="5">
    <source>
        <dbReference type="ARBA" id="ARBA00023242"/>
    </source>
</evidence>
<feature type="region of interest" description="Disordered" evidence="6">
    <location>
        <begin position="216"/>
        <end position="349"/>
    </location>
</feature>
<feature type="domain" description="Chromo" evidence="7">
    <location>
        <begin position="11"/>
        <end position="69"/>
    </location>
</feature>
<keyword evidence="2" id="KW-0678">Repressor</keyword>
<evidence type="ECO:0000256" key="2">
    <source>
        <dbReference type="ARBA" id="ARBA00022491"/>
    </source>
</evidence>
<gene>
    <name evidence="8" type="primary">cbx7a</name>
</gene>
<evidence type="ECO:0000256" key="4">
    <source>
        <dbReference type="ARBA" id="ARBA00023163"/>
    </source>
</evidence>
<dbReference type="PROSITE" id="PS00598">
    <property type="entry name" value="CHROMO_1"/>
    <property type="match status" value="1"/>
</dbReference>
<dbReference type="AlphaFoldDB" id="A0A672Z2N1"/>
<proteinExistence type="predicted"/>